<organism evidence="2 3">
    <name type="scientific">Streptococcus dysgalactiae subsp. equisimilis</name>
    <name type="common">Streptococcus equisimilis</name>
    <dbReference type="NCBI Taxonomy" id="119602"/>
    <lineage>
        <taxon>Bacteria</taxon>
        <taxon>Bacillati</taxon>
        <taxon>Bacillota</taxon>
        <taxon>Bacilli</taxon>
        <taxon>Lactobacillales</taxon>
        <taxon>Streptococcaceae</taxon>
        <taxon>Streptococcus</taxon>
    </lineage>
</organism>
<feature type="transmembrane region" description="Helical" evidence="1">
    <location>
        <begin position="109"/>
        <end position="125"/>
    </location>
</feature>
<dbReference type="AlphaFoldDB" id="A0A9X8XFU9"/>
<keyword evidence="1" id="KW-0472">Membrane</keyword>
<evidence type="ECO:0000313" key="2">
    <source>
        <dbReference type="EMBL" id="SQF67181.1"/>
    </source>
</evidence>
<protein>
    <submittedName>
        <fullName evidence="2">Uncharacterized protein</fullName>
    </submittedName>
</protein>
<feature type="transmembrane region" description="Helical" evidence="1">
    <location>
        <begin position="64"/>
        <end position="89"/>
    </location>
</feature>
<evidence type="ECO:0000256" key="1">
    <source>
        <dbReference type="SAM" id="Phobius"/>
    </source>
</evidence>
<name>A0A9X8XFU9_STREQ</name>
<keyword evidence="1" id="KW-1133">Transmembrane helix</keyword>
<proteinExistence type="predicted"/>
<dbReference type="Proteomes" id="UP000249571">
    <property type="component" value="Chromosome 1"/>
</dbReference>
<keyword evidence="1" id="KW-0812">Transmembrane</keyword>
<evidence type="ECO:0000313" key="3">
    <source>
        <dbReference type="Proteomes" id="UP000249571"/>
    </source>
</evidence>
<gene>
    <name evidence="2" type="ORF">NCTC6179_01370</name>
</gene>
<feature type="transmembrane region" description="Helical" evidence="1">
    <location>
        <begin position="131"/>
        <end position="148"/>
    </location>
</feature>
<accession>A0A9X8XFU9</accession>
<feature type="transmembrane region" description="Helical" evidence="1">
    <location>
        <begin position="12"/>
        <end position="32"/>
    </location>
</feature>
<dbReference type="EMBL" id="LS483361">
    <property type="protein sequence ID" value="SQF67181.1"/>
    <property type="molecule type" value="Genomic_DNA"/>
</dbReference>
<dbReference type="RefSeq" id="WP_111716795.1">
    <property type="nucleotide sequence ID" value="NZ_BLBQ01000029.1"/>
</dbReference>
<reference evidence="2 3" key="1">
    <citation type="submission" date="2018-06" db="EMBL/GenBank/DDBJ databases">
        <authorList>
            <consortium name="Pathogen Informatics"/>
            <person name="Doyle S."/>
        </authorList>
    </citation>
    <scope>NUCLEOTIDE SEQUENCE [LARGE SCALE GENOMIC DNA]</scope>
    <source>
        <strain evidence="2 3">NCTC6179</strain>
    </source>
</reference>
<sequence>MKNKVSQNKELLVIKFIISMVMLILFGLTAYLTTDAFLSMLDPRMGSVLIRIKSLFNPTSLFRMLTGSLFVAILSSALYILGMIFDWFVNIINNPKHQFVQAYFTITKIINRWYLIIAISIWALVALSDDAFNYFTILVSLIALLHEISSTSKSLHFKIISHSFIKDRNYLEEK</sequence>